<dbReference type="SUPFAM" id="SSF49503">
    <property type="entry name" value="Cupredoxins"/>
    <property type="match status" value="1"/>
</dbReference>
<dbReference type="PANTHER" id="PTHR34883">
    <property type="entry name" value="SERINE-RICH PROTEIN, PUTATIVE-RELATED-RELATED"/>
    <property type="match status" value="1"/>
</dbReference>
<dbReference type="InterPro" id="IPR052953">
    <property type="entry name" value="Ser-rich/MCO-related"/>
</dbReference>
<gene>
    <name evidence="1" type="ORF">BT63DRAFT_131115</name>
</gene>
<evidence type="ECO:0000313" key="1">
    <source>
        <dbReference type="EMBL" id="KAF2672571.1"/>
    </source>
</evidence>
<evidence type="ECO:0000313" key="2">
    <source>
        <dbReference type="Proteomes" id="UP000799302"/>
    </source>
</evidence>
<dbReference type="CDD" id="cd00920">
    <property type="entry name" value="Cupredoxin"/>
    <property type="match status" value="1"/>
</dbReference>
<name>A0A6A6UM39_9PEZI</name>
<reference evidence="1" key="1">
    <citation type="journal article" date="2020" name="Stud. Mycol.">
        <title>101 Dothideomycetes genomes: a test case for predicting lifestyles and emergence of pathogens.</title>
        <authorList>
            <person name="Haridas S."/>
            <person name="Albert R."/>
            <person name="Binder M."/>
            <person name="Bloem J."/>
            <person name="Labutti K."/>
            <person name="Salamov A."/>
            <person name="Andreopoulos B."/>
            <person name="Baker S."/>
            <person name="Barry K."/>
            <person name="Bills G."/>
            <person name="Bluhm B."/>
            <person name="Cannon C."/>
            <person name="Castanera R."/>
            <person name="Culley D."/>
            <person name="Daum C."/>
            <person name="Ezra D."/>
            <person name="Gonzalez J."/>
            <person name="Henrissat B."/>
            <person name="Kuo A."/>
            <person name="Liang C."/>
            <person name="Lipzen A."/>
            <person name="Lutzoni F."/>
            <person name="Magnuson J."/>
            <person name="Mondo S."/>
            <person name="Nolan M."/>
            <person name="Ohm R."/>
            <person name="Pangilinan J."/>
            <person name="Park H.-J."/>
            <person name="Ramirez L."/>
            <person name="Alfaro M."/>
            <person name="Sun H."/>
            <person name="Tritt A."/>
            <person name="Yoshinaga Y."/>
            <person name="Zwiers L.-H."/>
            <person name="Turgeon B."/>
            <person name="Goodwin S."/>
            <person name="Spatafora J."/>
            <person name="Crous P."/>
            <person name="Grigoriev I."/>
        </authorList>
    </citation>
    <scope>NUCLEOTIDE SEQUENCE</scope>
    <source>
        <strain evidence="1">CBS 115976</strain>
    </source>
</reference>
<dbReference type="InterPro" id="IPR008972">
    <property type="entry name" value="Cupredoxin"/>
</dbReference>
<keyword evidence="2" id="KW-1185">Reference proteome</keyword>
<proteinExistence type="predicted"/>
<dbReference type="EMBL" id="MU004231">
    <property type="protein sequence ID" value="KAF2672571.1"/>
    <property type="molecule type" value="Genomic_DNA"/>
</dbReference>
<accession>A0A6A6UM39</accession>
<dbReference type="Proteomes" id="UP000799302">
    <property type="component" value="Unassembled WGS sequence"/>
</dbReference>
<dbReference type="OrthoDB" id="5421909at2759"/>
<dbReference type="Gene3D" id="2.60.40.420">
    <property type="entry name" value="Cupredoxins - blue copper proteins"/>
    <property type="match status" value="1"/>
</dbReference>
<dbReference type="PANTHER" id="PTHR34883:SF17">
    <property type="entry name" value="CUPREDOXIN"/>
    <property type="match status" value="1"/>
</dbReference>
<protein>
    <recommendedName>
        <fullName evidence="3">Cupredoxin</fullName>
    </recommendedName>
</protein>
<sequence length="203" mass="21390">MHFSKTVALVAQAGAAFAAIKNVNVGGNKQLVFAPTSITANPGDTVRFTFLDQNHTATAGTPGQGCKPGGQFNSGFVNVAANAGTKPTFDVAVTSTQPQVVYCAQAQHCQVGMVMVINPSATGATSLAAYKAVSAKAKTNTPAKAVNGGVLKNATPAKAAKKARRTFERRPCFEPQTDKNRYPSFFSIDFGWNKPFGHTRWHG</sequence>
<dbReference type="AlphaFoldDB" id="A0A6A6UM39"/>
<organism evidence="1 2">
    <name type="scientific">Microthyrium microscopicum</name>
    <dbReference type="NCBI Taxonomy" id="703497"/>
    <lineage>
        <taxon>Eukaryota</taxon>
        <taxon>Fungi</taxon>
        <taxon>Dikarya</taxon>
        <taxon>Ascomycota</taxon>
        <taxon>Pezizomycotina</taxon>
        <taxon>Dothideomycetes</taxon>
        <taxon>Dothideomycetes incertae sedis</taxon>
        <taxon>Microthyriales</taxon>
        <taxon>Microthyriaceae</taxon>
        <taxon>Microthyrium</taxon>
    </lineage>
</organism>
<evidence type="ECO:0008006" key="3">
    <source>
        <dbReference type="Google" id="ProtNLM"/>
    </source>
</evidence>